<gene>
    <name evidence="1" type="ORF">HZF24_02170</name>
</gene>
<dbReference type="RefSeq" id="WP_179236611.1">
    <property type="nucleotide sequence ID" value="NZ_JACBNQ010000001.1"/>
</dbReference>
<evidence type="ECO:0000313" key="1">
    <source>
        <dbReference type="EMBL" id="NYB72943.1"/>
    </source>
</evidence>
<accession>A0A974BH11</accession>
<name>A0A974BH11_SEDHY</name>
<dbReference type="AlphaFoldDB" id="A0A974BH11"/>
<dbReference type="Proteomes" id="UP000611629">
    <property type="component" value="Unassembled WGS sequence"/>
</dbReference>
<evidence type="ECO:0000313" key="2">
    <source>
        <dbReference type="Proteomes" id="UP000611629"/>
    </source>
</evidence>
<keyword evidence="2" id="KW-1185">Reference proteome</keyword>
<proteinExistence type="predicted"/>
<sequence>MHHKPYYVKNLIKKLEANVGYIDVNTSTGLGAIPIGNAEVSVYVWNEQEGETLIRTFTTDESGKAPRIELPVLLSNIDLSGEGRTQYHLVVRAPNYHTVIIINVEIYPNIANQFNVNLTPLRPDETHRDERVDIPIQTKNK</sequence>
<dbReference type="EMBL" id="JACBNQ010000001">
    <property type="protein sequence ID" value="NYB72943.1"/>
    <property type="molecule type" value="Genomic_DNA"/>
</dbReference>
<organism evidence="1 2">
    <name type="scientific">Sedimentibacter hydroxybenzoicus DSM 7310</name>
    <dbReference type="NCBI Taxonomy" id="1123245"/>
    <lineage>
        <taxon>Bacteria</taxon>
        <taxon>Bacillati</taxon>
        <taxon>Bacillota</taxon>
        <taxon>Tissierellia</taxon>
        <taxon>Sedimentibacter</taxon>
    </lineage>
</organism>
<reference evidence="1" key="1">
    <citation type="submission" date="2020-07" db="EMBL/GenBank/DDBJ databases">
        <title>Genomic analysis of a strain of Sedimentibacter Hydroxybenzoicus DSM7310.</title>
        <authorList>
            <person name="Ma S."/>
        </authorList>
    </citation>
    <scope>NUCLEOTIDE SEQUENCE</scope>
    <source>
        <strain evidence="1">DSM 7310</strain>
    </source>
</reference>
<comment type="caution">
    <text evidence="1">The sequence shown here is derived from an EMBL/GenBank/DDBJ whole genome shotgun (WGS) entry which is preliminary data.</text>
</comment>
<protein>
    <submittedName>
        <fullName evidence="1">Uncharacterized protein</fullName>
    </submittedName>
</protein>